<protein>
    <submittedName>
        <fullName evidence="2">Uncharacterized protein</fullName>
    </submittedName>
</protein>
<gene>
    <name evidence="2" type="ordered locus">GDI3572</name>
</gene>
<dbReference type="AlphaFoldDB" id="A9H6L9"/>
<evidence type="ECO:0000313" key="3">
    <source>
        <dbReference type="Proteomes" id="UP000001176"/>
    </source>
</evidence>
<evidence type="ECO:0000256" key="1">
    <source>
        <dbReference type="SAM" id="MobiDB-lite"/>
    </source>
</evidence>
<dbReference type="EMBL" id="AM889285">
    <property type="protein sequence ID" value="CAP57515.1"/>
    <property type="molecule type" value="Genomic_DNA"/>
</dbReference>
<keyword evidence="3" id="KW-1185">Reference proteome</keyword>
<feature type="region of interest" description="Disordered" evidence="1">
    <location>
        <begin position="99"/>
        <end position="136"/>
    </location>
</feature>
<name>A9H6L9_GLUDA</name>
<organism evidence="2 3">
    <name type="scientific">Gluconacetobacter diazotrophicus (strain ATCC 49037 / DSM 5601 / CCUG 37298 / CIP 103539 / LMG 7603 / PAl5)</name>
    <dbReference type="NCBI Taxonomy" id="272568"/>
    <lineage>
        <taxon>Bacteria</taxon>
        <taxon>Pseudomonadati</taxon>
        <taxon>Pseudomonadota</taxon>
        <taxon>Alphaproteobacteria</taxon>
        <taxon>Acetobacterales</taxon>
        <taxon>Acetobacteraceae</taxon>
        <taxon>Gluconacetobacter</taxon>
    </lineage>
</organism>
<reference evidence="2 3" key="1">
    <citation type="journal article" date="2009" name="BMC Genomics">
        <title>Complete genome sequence of the sugarcane nitrogen-fixing endophyte Gluconacetobacter diazotrophicus Pal5.</title>
        <authorList>
            <person name="Bertalan M."/>
            <person name="Albano R."/>
            <person name="Padua V."/>
            <person name="Rouws L."/>
            <person name="Rojas C."/>
            <person name="Hemerly A."/>
            <person name="Teixeira K."/>
            <person name="Schwab S."/>
            <person name="Araujo J."/>
            <person name="Oliveira A."/>
            <person name="Franca L."/>
            <person name="Magalhaes V."/>
            <person name="Alqueres S."/>
            <person name="Cardoso A."/>
            <person name="Almeida W."/>
            <person name="Loureiro M.M."/>
            <person name="Nogueira E."/>
            <person name="Cidade D."/>
            <person name="Oliveira D."/>
            <person name="Simao T."/>
            <person name="Macedo J."/>
            <person name="Valadao A."/>
            <person name="Dreschsel M."/>
            <person name="Freitas F."/>
            <person name="Vidal M."/>
            <person name="Guedes H."/>
            <person name="Rodrigues E."/>
            <person name="Meneses C."/>
            <person name="Brioso P."/>
            <person name="Pozzer L."/>
            <person name="Figueiredo D."/>
            <person name="Montano H."/>
            <person name="Junior J."/>
            <person name="Filho G."/>
            <person name="Flores V."/>
            <person name="Ferreira B."/>
            <person name="Branco A."/>
            <person name="Gonzalez P."/>
            <person name="Guillobel H."/>
            <person name="Lemos M."/>
            <person name="Seibel L."/>
            <person name="Macedo J."/>
            <person name="Alves-Ferreira M."/>
            <person name="Sachetto-Martins G."/>
            <person name="Coelho A."/>
            <person name="Santos E."/>
            <person name="Amaral G."/>
            <person name="Neves A."/>
            <person name="Pacheco A.B."/>
            <person name="Carvalho D."/>
            <person name="Lery L."/>
            <person name="Bisch P."/>
            <person name="Rossle S.C."/>
            <person name="Urmenyi T."/>
            <person name="Kruger W.V."/>
            <person name="Martins O."/>
            <person name="Baldani J.I."/>
            <person name="Ferreira P.C."/>
        </authorList>
    </citation>
    <scope>NUCLEOTIDE SEQUENCE [LARGE SCALE GENOMIC DNA]</scope>
    <source>
        <strain evidence="3">ATCC 49037 / DSM 5601 / CCUG 37298 / CIP 103539 / LMG 7603 / PAl5</strain>
    </source>
</reference>
<dbReference type="Proteomes" id="UP000001176">
    <property type="component" value="Chromosome"/>
</dbReference>
<evidence type="ECO:0000313" key="2">
    <source>
        <dbReference type="EMBL" id="CAP57515.1"/>
    </source>
</evidence>
<sequence length="136" mass="13831">MKISAPTGSVLAGNQQMTDQQRLEVLGYAHNQGAGAALTFLRTGKVGSDANGTPGTAYSDLIARNFAASAPPVTVPSGNVNGPPPDAGRQQVDVVIRHENAPPGSTVRAESRGPGLRVSSVTQSRAMTPELSGAGL</sequence>
<proteinExistence type="predicted"/>
<dbReference type="KEGG" id="gdi:GDI3572"/>
<accession>A9H6L9</accession>